<feature type="domain" description="PASTA" evidence="13">
    <location>
        <begin position="669"/>
        <end position="736"/>
    </location>
</feature>
<keyword evidence="11" id="KW-0812">Transmembrane</keyword>
<dbReference type="FunFam" id="3.30.200.20:FF:000035">
    <property type="entry name" value="Serine/threonine protein kinase Stk1"/>
    <property type="match status" value="1"/>
</dbReference>
<keyword evidence="6" id="KW-0418">Kinase</keyword>
<dbReference type="EC" id="2.7.11.1" evidence="1"/>
<name>A0AAF0YWY1_9CORY</name>
<proteinExistence type="predicted"/>
<evidence type="ECO:0000259" key="13">
    <source>
        <dbReference type="PROSITE" id="PS51178"/>
    </source>
</evidence>
<keyword evidence="11" id="KW-0472">Membrane</keyword>
<keyword evidence="5" id="KW-0547">Nucleotide-binding</keyword>
<gene>
    <name evidence="14" type="ORF">CYJ47_04060</name>
</gene>
<sequence length="853" mass="90196">MTGPRNGELLDDRYRVERPIARGGMSTVYRCVDTRLGRNVAAKVLAPELSADPVARSHFKREARAMAQLSHPCLVNVYDTGSDGAYDFLIMELITGGTLRELTAERGPMPPHAATAVMVPVLTALAVAHRAGMVHRDVKPDNILINGDHQVKLSDFGLVRAASTSVTGSHKIAGTVAYLSPEQVTGEPIGPASDVYSAGIVLFELLTGRTPFAGDDVYEHARARVTGIVPPPSSLIDGVPTLFDHLIATATARDPRERFTDAQEFLDALEDVARELRLPDYVVPVPENTAARRAGENLTLPTDVLTRVNDREDRSTTVLPPSSQQSSPQETAILPTTRPAAPPAAGVSGVAGGAATAVGAGTAALGSAAVAGATAAGRATAAGDIASHAGSESLASYVHAADSTRRYDLEPDRRERERDEQQAIETDAYGRSQSPETQSYGQQRAPETQVYDSTRFYDQDRGYPEADADYAYGRPDEYQGQRVPAEYDAPRTPDELTEKPVKQVTNRSTGKFITWFVVVILLAAAVGVGGWWFGSGRYGELPDITGLSQQEAFVRIDNAGFEPTVVEVYNNDIPKGDAVGTDPATGQRAVRGRSVALLVSLGRPTVPAIPASGSLADFEAALKERTFTPVTGDPVYSDTVPKGSVAASSPAPGQVAPVGTVVTVSLSQGKKPVSIPELVGKKLDDAIKALEKAGLKAGETTKEFSSTVPGGSVISSSPGENETVESGDSVNLLVSNALTVPDVKGASVTEALATLREAGFVGHADSNSGTVAAVYPSPGTLVEPSDNKVDLVVSDKVTIPDLTGWTREEIDRRLRELGLSATLRGNANGTAYRQQPSAHTTVDKNDTLRVWLK</sequence>
<reference evidence="14" key="2">
    <citation type="submission" date="2023-10" db="EMBL/GenBank/DDBJ databases">
        <authorList>
            <person name="Choi B."/>
        </authorList>
    </citation>
    <scope>NUCLEOTIDE SEQUENCE</scope>
    <source>
        <strain evidence="14">UMB0763</strain>
    </source>
</reference>
<dbReference type="AlphaFoldDB" id="A0AAF0YWY1"/>
<keyword evidence="4" id="KW-0677">Repeat</keyword>
<feature type="compositionally biased region" description="Polar residues" evidence="10">
    <location>
        <begin position="431"/>
        <end position="452"/>
    </location>
</feature>
<feature type="domain" description="PASTA" evidence="13">
    <location>
        <begin position="535"/>
        <end position="601"/>
    </location>
</feature>
<protein>
    <recommendedName>
        <fullName evidence="1">non-specific serine/threonine protein kinase</fullName>
        <ecNumber evidence="1">2.7.11.1</ecNumber>
    </recommendedName>
</protein>
<evidence type="ECO:0000256" key="6">
    <source>
        <dbReference type="ARBA" id="ARBA00022777"/>
    </source>
</evidence>
<keyword evidence="2" id="KW-0723">Serine/threonine-protein kinase</keyword>
<feature type="domain" description="PASTA" evidence="13">
    <location>
        <begin position="737"/>
        <end position="795"/>
    </location>
</feature>
<feature type="domain" description="PASTA" evidence="13">
    <location>
        <begin position="602"/>
        <end position="668"/>
    </location>
</feature>
<dbReference type="GO" id="GO:0005524">
    <property type="term" value="F:ATP binding"/>
    <property type="evidence" value="ECO:0007669"/>
    <property type="project" value="UniProtKB-KW"/>
</dbReference>
<feature type="region of interest" description="Disordered" evidence="10">
    <location>
        <begin position="405"/>
        <end position="472"/>
    </location>
</feature>
<evidence type="ECO:0000256" key="11">
    <source>
        <dbReference type="SAM" id="Phobius"/>
    </source>
</evidence>
<feature type="region of interest" description="Disordered" evidence="10">
    <location>
        <begin position="293"/>
        <end position="351"/>
    </location>
</feature>
<dbReference type="PROSITE" id="PS50011">
    <property type="entry name" value="PROTEIN_KINASE_DOM"/>
    <property type="match status" value="1"/>
</dbReference>
<dbReference type="GO" id="GO:0045717">
    <property type="term" value="P:negative regulation of fatty acid biosynthetic process"/>
    <property type="evidence" value="ECO:0007669"/>
    <property type="project" value="UniProtKB-ARBA"/>
</dbReference>
<dbReference type="FunFam" id="1.10.510.10:FF:000021">
    <property type="entry name" value="Serine/threonine protein kinase"/>
    <property type="match status" value="1"/>
</dbReference>
<evidence type="ECO:0000256" key="1">
    <source>
        <dbReference type="ARBA" id="ARBA00012513"/>
    </source>
</evidence>
<feature type="transmembrane region" description="Helical" evidence="11">
    <location>
        <begin position="512"/>
        <end position="533"/>
    </location>
</feature>
<dbReference type="PANTHER" id="PTHR43289:SF6">
    <property type="entry name" value="SERINE_THREONINE-PROTEIN KINASE NEKL-3"/>
    <property type="match status" value="1"/>
</dbReference>
<dbReference type="Proteomes" id="UP000234560">
    <property type="component" value="Chromosome"/>
</dbReference>
<dbReference type="Gene3D" id="1.10.510.10">
    <property type="entry name" value="Transferase(Phosphotransferase) domain 1"/>
    <property type="match status" value="1"/>
</dbReference>
<dbReference type="CDD" id="cd06577">
    <property type="entry name" value="PASTA_pknB"/>
    <property type="match status" value="4"/>
</dbReference>
<feature type="region of interest" description="Disordered" evidence="10">
    <location>
        <begin position="701"/>
        <end position="723"/>
    </location>
</feature>
<dbReference type="RefSeq" id="WP_101679156.1">
    <property type="nucleotide sequence ID" value="NZ_CP136958.1"/>
</dbReference>
<dbReference type="InterPro" id="IPR000719">
    <property type="entry name" value="Prot_kinase_dom"/>
</dbReference>
<evidence type="ECO:0000259" key="12">
    <source>
        <dbReference type="PROSITE" id="PS50011"/>
    </source>
</evidence>
<dbReference type="PROSITE" id="PS51178">
    <property type="entry name" value="PASTA"/>
    <property type="match status" value="5"/>
</dbReference>
<dbReference type="CDD" id="cd06575">
    <property type="entry name" value="PASTA_Pbp2x-like_2"/>
    <property type="match status" value="1"/>
</dbReference>
<dbReference type="PANTHER" id="PTHR43289">
    <property type="entry name" value="MITOGEN-ACTIVATED PROTEIN KINASE KINASE KINASE 20-RELATED"/>
    <property type="match status" value="1"/>
</dbReference>
<feature type="domain" description="Protein kinase" evidence="12">
    <location>
        <begin position="14"/>
        <end position="270"/>
    </location>
</feature>
<evidence type="ECO:0000256" key="7">
    <source>
        <dbReference type="ARBA" id="ARBA00022840"/>
    </source>
</evidence>
<dbReference type="Gene3D" id="3.30.200.20">
    <property type="entry name" value="Phosphorylase Kinase, domain 1"/>
    <property type="match status" value="1"/>
</dbReference>
<evidence type="ECO:0000256" key="4">
    <source>
        <dbReference type="ARBA" id="ARBA00022737"/>
    </source>
</evidence>
<dbReference type="SMART" id="SM00740">
    <property type="entry name" value="PASTA"/>
    <property type="match status" value="5"/>
</dbReference>
<feature type="compositionally biased region" description="Basic and acidic residues" evidence="10">
    <location>
        <begin position="405"/>
        <end position="421"/>
    </location>
</feature>
<dbReference type="Gene3D" id="3.30.10.20">
    <property type="match status" value="5"/>
</dbReference>
<evidence type="ECO:0000256" key="2">
    <source>
        <dbReference type="ARBA" id="ARBA00022527"/>
    </source>
</evidence>
<comment type="catalytic activity">
    <reaction evidence="8">
        <text>L-threonyl-[protein] + ATP = O-phospho-L-threonyl-[protein] + ADP + H(+)</text>
        <dbReference type="Rhea" id="RHEA:46608"/>
        <dbReference type="Rhea" id="RHEA-COMP:11060"/>
        <dbReference type="Rhea" id="RHEA-COMP:11605"/>
        <dbReference type="ChEBI" id="CHEBI:15378"/>
        <dbReference type="ChEBI" id="CHEBI:30013"/>
        <dbReference type="ChEBI" id="CHEBI:30616"/>
        <dbReference type="ChEBI" id="CHEBI:61977"/>
        <dbReference type="ChEBI" id="CHEBI:456216"/>
        <dbReference type="EC" id="2.7.11.1"/>
    </reaction>
</comment>
<feature type="domain" description="PASTA" evidence="13">
    <location>
        <begin position="796"/>
        <end position="853"/>
    </location>
</feature>
<accession>A0AAF0YWY1</accession>
<dbReference type="SMART" id="SM00220">
    <property type="entry name" value="S_TKc"/>
    <property type="match status" value="1"/>
</dbReference>
<comment type="catalytic activity">
    <reaction evidence="9">
        <text>L-seryl-[protein] + ATP = O-phospho-L-seryl-[protein] + ADP + H(+)</text>
        <dbReference type="Rhea" id="RHEA:17989"/>
        <dbReference type="Rhea" id="RHEA-COMP:9863"/>
        <dbReference type="Rhea" id="RHEA-COMP:11604"/>
        <dbReference type="ChEBI" id="CHEBI:15378"/>
        <dbReference type="ChEBI" id="CHEBI:29999"/>
        <dbReference type="ChEBI" id="CHEBI:30616"/>
        <dbReference type="ChEBI" id="CHEBI:83421"/>
        <dbReference type="ChEBI" id="CHEBI:456216"/>
        <dbReference type="EC" id="2.7.11.1"/>
    </reaction>
</comment>
<dbReference type="CDD" id="cd14014">
    <property type="entry name" value="STKc_PknB_like"/>
    <property type="match status" value="1"/>
</dbReference>
<dbReference type="InterPro" id="IPR008271">
    <property type="entry name" value="Ser/Thr_kinase_AS"/>
</dbReference>
<dbReference type="KEGG" id="cpyr:CYJ47_04060"/>
<dbReference type="SUPFAM" id="SSF56112">
    <property type="entry name" value="Protein kinase-like (PK-like)"/>
    <property type="match status" value="1"/>
</dbReference>
<dbReference type="InterPro" id="IPR005543">
    <property type="entry name" value="PASTA_dom"/>
</dbReference>
<keyword evidence="11" id="KW-1133">Transmembrane helix</keyword>
<dbReference type="GO" id="GO:0004674">
    <property type="term" value="F:protein serine/threonine kinase activity"/>
    <property type="evidence" value="ECO:0007669"/>
    <property type="project" value="UniProtKB-KW"/>
</dbReference>
<organism evidence="14 15">
    <name type="scientific">Corynebacterium pyruviciproducens</name>
    <dbReference type="NCBI Taxonomy" id="598660"/>
    <lineage>
        <taxon>Bacteria</taxon>
        <taxon>Bacillati</taxon>
        <taxon>Actinomycetota</taxon>
        <taxon>Actinomycetes</taxon>
        <taxon>Mycobacteriales</taxon>
        <taxon>Corynebacteriaceae</taxon>
        <taxon>Corynebacterium</taxon>
    </lineage>
</organism>
<feature type="compositionally biased region" description="Basic and acidic residues" evidence="10">
    <location>
        <begin position="455"/>
        <end position="464"/>
    </location>
</feature>
<evidence type="ECO:0000256" key="10">
    <source>
        <dbReference type="SAM" id="MobiDB-lite"/>
    </source>
</evidence>
<dbReference type="Pfam" id="PF03793">
    <property type="entry name" value="PASTA"/>
    <property type="match status" value="5"/>
</dbReference>
<evidence type="ECO:0000313" key="15">
    <source>
        <dbReference type="Proteomes" id="UP000234560"/>
    </source>
</evidence>
<dbReference type="SUPFAM" id="SSF54184">
    <property type="entry name" value="Penicillin-binding protein 2x (pbp-2x), c-terminal domain"/>
    <property type="match status" value="1"/>
</dbReference>
<dbReference type="EMBL" id="CP136958">
    <property type="protein sequence ID" value="WOT02953.1"/>
    <property type="molecule type" value="Genomic_DNA"/>
</dbReference>
<evidence type="ECO:0000256" key="9">
    <source>
        <dbReference type="ARBA" id="ARBA00048679"/>
    </source>
</evidence>
<dbReference type="PROSITE" id="PS00108">
    <property type="entry name" value="PROTEIN_KINASE_ST"/>
    <property type="match status" value="1"/>
</dbReference>
<feature type="compositionally biased region" description="Low complexity" evidence="10">
    <location>
        <begin position="705"/>
        <end position="719"/>
    </location>
</feature>
<dbReference type="InterPro" id="IPR011009">
    <property type="entry name" value="Kinase-like_dom_sf"/>
</dbReference>
<evidence type="ECO:0000256" key="3">
    <source>
        <dbReference type="ARBA" id="ARBA00022679"/>
    </source>
</evidence>
<evidence type="ECO:0000256" key="5">
    <source>
        <dbReference type="ARBA" id="ARBA00022741"/>
    </source>
</evidence>
<reference evidence="14" key="1">
    <citation type="submission" date="2017-12" db="EMBL/GenBank/DDBJ databases">
        <authorList>
            <person name="Thomas-White K."/>
            <person name="Wolfe A.J."/>
        </authorList>
    </citation>
    <scope>NUCLEOTIDE SEQUENCE</scope>
    <source>
        <strain evidence="14">UMB0763</strain>
    </source>
</reference>
<feature type="compositionally biased region" description="Low complexity" evidence="10">
    <location>
        <begin position="320"/>
        <end position="351"/>
    </location>
</feature>
<dbReference type="Pfam" id="PF00069">
    <property type="entry name" value="Pkinase"/>
    <property type="match status" value="1"/>
</dbReference>
<keyword evidence="7" id="KW-0067">ATP-binding</keyword>
<keyword evidence="3" id="KW-0808">Transferase</keyword>
<evidence type="ECO:0000256" key="8">
    <source>
        <dbReference type="ARBA" id="ARBA00047899"/>
    </source>
</evidence>
<evidence type="ECO:0000313" key="14">
    <source>
        <dbReference type="EMBL" id="WOT02953.1"/>
    </source>
</evidence>